<accession>A0A0J7J5G8</accession>
<dbReference type="Proteomes" id="UP000036102">
    <property type="component" value="Unassembled WGS sequence"/>
</dbReference>
<dbReference type="InterPro" id="IPR001638">
    <property type="entry name" value="Solute-binding_3/MltF_N"/>
</dbReference>
<keyword evidence="2 3" id="KW-0732">Signal</keyword>
<keyword evidence="6" id="KW-1185">Reference proteome</keyword>
<name>A0A0J7J5G8_9GAMM</name>
<evidence type="ECO:0000313" key="6">
    <source>
        <dbReference type="Proteomes" id="UP000036102"/>
    </source>
</evidence>
<dbReference type="PANTHER" id="PTHR35936:SF35">
    <property type="entry name" value="L-CYSTINE-BINDING PROTEIN TCYJ"/>
    <property type="match status" value="1"/>
</dbReference>
<evidence type="ECO:0000256" key="1">
    <source>
        <dbReference type="ARBA" id="ARBA00010333"/>
    </source>
</evidence>
<dbReference type="Gene3D" id="3.40.190.10">
    <property type="entry name" value="Periplasmic binding protein-like II"/>
    <property type="match status" value="2"/>
</dbReference>
<organism evidence="5 6">
    <name type="scientific">Marinobacter subterrani</name>
    <dbReference type="NCBI Taxonomy" id="1658765"/>
    <lineage>
        <taxon>Bacteria</taxon>
        <taxon>Pseudomonadati</taxon>
        <taxon>Pseudomonadota</taxon>
        <taxon>Gammaproteobacteria</taxon>
        <taxon>Pseudomonadales</taxon>
        <taxon>Marinobacteraceae</taxon>
        <taxon>Marinobacter</taxon>
    </lineage>
</organism>
<proteinExistence type="inferred from homology"/>
<feature type="chain" id="PRO_5005289373" evidence="3">
    <location>
        <begin position="19"/>
        <end position="250"/>
    </location>
</feature>
<gene>
    <name evidence="5" type="ORF">Msub_20416</name>
</gene>
<dbReference type="RefSeq" id="WP_048497505.1">
    <property type="nucleotide sequence ID" value="NZ_LFBU01000002.1"/>
</dbReference>
<reference evidence="5 6" key="1">
    <citation type="submission" date="2015-06" db="EMBL/GenBank/DDBJ databases">
        <title>Marinobacter subterrani, a genetically tractable neutrophilic iron-oxidizing strain isolated from the Soudan Iron Mine.</title>
        <authorList>
            <person name="Bonis B.M."/>
            <person name="Gralnick J.A."/>
        </authorList>
    </citation>
    <scope>NUCLEOTIDE SEQUENCE [LARGE SCALE GENOMIC DNA]</scope>
    <source>
        <strain evidence="5 6">JG233</strain>
    </source>
</reference>
<dbReference type="AlphaFoldDB" id="A0A0J7J5G8"/>
<dbReference type="Pfam" id="PF00497">
    <property type="entry name" value="SBP_bac_3"/>
    <property type="match status" value="1"/>
</dbReference>
<comment type="similarity">
    <text evidence="1">Belongs to the bacterial solute-binding protein 3 family.</text>
</comment>
<dbReference type="SMART" id="SM00062">
    <property type="entry name" value="PBPb"/>
    <property type="match status" value="1"/>
</dbReference>
<protein>
    <submittedName>
        <fullName evidence="5">ABC-type amino acid transport/signal transduction system, periplasmic component/domain</fullName>
    </submittedName>
</protein>
<evidence type="ECO:0000259" key="4">
    <source>
        <dbReference type="SMART" id="SM00062"/>
    </source>
</evidence>
<dbReference type="EMBL" id="LFBU01000002">
    <property type="protein sequence ID" value="KMQ73219.1"/>
    <property type="molecule type" value="Genomic_DNA"/>
</dbReference>
<feature type="signal peptide" evidence="3">
    <location>
        <begin position="1"/>
        <end position="18"/>
    </location>
</feature>
<comment type="caution">
    <text evidence="5">The sequence shown here is derived from an EMBL/GenBank/DDBJ whole genome shotgun (WGS) entry which is preliminary data.</text>
</comment>
<dbReference type="PANTHER" id="PTHR35936">
    <property type="entry name" value="MEMBRANE-BOUND LYTIC MUREIN TRANSGLYCOSYLASE F"/>
    <property type="match status" value="1"/>
</dbReference>
<evidence type="ECO:0000256" key="2">
    <source>
        <dbReference type="ARBA" id="ARBA00022729"/>
    </source>
</evidence>
<dbReference type="SUPFAM" id="SSF53850">
    <property type="entry name" value="Periplasmic binding protein-like II"/>
    <property type="match status" value="1"/>
</dbReference>
<evidence type="ECO:0000313" key="5">
    <source>
        <dbReference type="EMBL" id="KMQ73219.1"/>
    </source>
</evidence>
<dbReference type="PATRIC" id="fig|1658765.3.peg.3688"/>
<dbReference type="STRING" id="1658765.Msub_20416"/>
<sequence>MRVLIAALMMAVALPAIGQQGTETVEPLTVTVGANHAPPYRIIDGGEATGLYVEIFEEIADRLGWQVKYREAPFRRVLRMVEEGKVDVMLGPLKTAERAEVMEFVAPAFPPERRLFFYLDKQHRIERYSDLHGRAIGVLEGASYFQRFDNDDELLKEPAPRYENLMLMMQKGRVDVVIAPELVGRYVIDELDIDAQISPFFVPGERSYIAVAKNSPVLEYADDIRAALKLIEMEGIHEDLVLKYLGRAPE</sequence>
<dbReference type="OrthoDB" id="370676at2"/>
<feature type="domain" description="Solute-binding protein family 3/N-terminal" evidence="4">
    <location>
        <begin position="29"/>
        <end position="248"/>
    </location>
</feature>
<evidence type="ECO:0000256" key="3">
    <source>
        <dbReference type="SAM" id="SignalP"/>
    </source>
</evidence>